<keyword evidence="1" id="KW-0175">Coiled coil</keyword>
<keyword evidence="5" id="KW-1185">Reference proteome</keyword>
<proteinExistence type="predicted"/>
<feature type="domain" description="Rho-GAP" evidence="3">
    <location>
        <begin position="1"/>
        <end position="47"/>
    </location>
</feature>
<feature type="coiled-coil region" evidence="1">
    <location>
        <begin position="273"/>
        <end position="307"/>
    </location>
</feature>
<organism evidence="4 5">
    <name type="scientific">Hymenolepis diminuta</name>
    <name type="common">Rat tapeworm</name>
    <dbReference type="NCBI Taxonomy" id="6216"/>
    <lineage>
        <taxon>Eukaryota</taxon>
        <taxon>Metazoa</taxon>
        <taxon>Spiralia</taxon>
        <taxon>Lophotrochozoa</taxon>
        <taxon>Platyhelminthes</taxon>
        <taxon>Cestoda</taxon>
        <taxon>Eucestoda</taxon>
        <taxon>Cyclophyllidea</taxon>
        <taxon>Hymenolepididae</taxon>
        <taxon>Hymenolepis</taxon>
    </lineage>
</organism>
<gene>
    <name evidence="4" type="ORF">WMSIL1_LOCUS6135</name>
</gene>
<name>A0A564YGS8_HYMDI</name>
<reference evidence="4 5" key="1">
    <citation type="submission" date="2019-07" db="EMBL/GenBank/DDBJ databases">
        <authorList>
            <person name="Jastrzebski P J."/>
            <person name="Paukszto L."/>
            <person name="Jastrzebski P J."/>
        </authorList>
    </citation>
    <scope>NUCLEOTIDE SEQUENCE [LARGE SCALE GENOMIC DNA]</scope>
    <source>
        <strain evidence="4 5">WMS-il1</strain>
    </source>
</reference>
<feature type="compositionally biased region" description="Gly residues" evidence="2">
    <location>
        <begin position="227"/>
        <end position="236"/>
    </location>
</feature>
<dbReference type="InterPro" id="IPR000198">
    <property type="entry name" value="RhoGAP_dom"/>
</dbReference>
<sequence length="329" mass="35339">MTVDNLASIFAPNILRQADYDPDVEMSVTPVITLTIAGFIRRHKELFRYELTHFAQLRSATAAPNRSQSTVSACCAAAAATAYKATNPPGNGSSDRVDSPYLPSSVQSLKLARQNFSEPPPEVSPTALLPTSSLHFSRYKSVNRSSYFNRYKRSLTDSSNSPFQGTGFLSHEARSTTLSRQPTITGNSPSHHLNGRTASADREFSSRDSHGSFQVQKTGSSSPVVGSGSGGSGGSGVFATPDTSTENLAEQLRHWRSVALVARAETVCERAKSRALTAELARARCDLDMAEKELGLLRKKLSMLESALAASRSSLAGSSAATTVTREFR</sequence>
<evidence type="ECO:0000256" key="2">
    <source>
        <dbReference type="SAM" id="MobiDB-lite"/>
    </source>
</evidence>
<evidence type="ECO:0000259" key="3">
    <source>
        <dbReference type="PROSITE" id="PS50238"/>
    </source>
</evidence>
<evidence type="ECO:0000313" key="5">
    <source>
        <dbReference type="Proteomes" id="UP000321570"/>
    </source>
</evidence>
<feature type="region of interest" description="Disordered" evidence="2">
    <location>
        <begin position="173"/>
        <end position="242"/>
    </location>
</feature>
<evidence type="ECO:0000313" key="4">
    <source>
        <dbReference type="EMBL" id="VUZ46487.1"/>
    </source>
</evidence>
<evidence type="ECO:0000256" key="1">
    <source>
        <dbReference type="SAM" id="Coils"/>
    </source>
</evidence>
<protein>
    <recommendedName>
        <fullName evidence="3">Rho-GAP domain-containing protein</fullName>
    </recommendedName>
</protein>
<feature type="compositionally biased region" description="Basic and acidic residues" evidence="2">
    <location>
        <begin position="199"/>
        <end position="210"/>
    </location>
</feature>
<dbReference type="EMBL" id="CABIJS010000221">
    <property type="protein sequence ID" value="VUZ46487.1"/>
    <property type="molecule type" value="Genomic_DNA"/>
</dbReference>
<accession>A0A564YGS8</accession>
<feature type="compositionally biased region" description="Polar residues" evidence="2">
    <location>
        <begin position="175"/>
        <end position="191"/>
    </location>
</feature>
<dbReference type="Proteomes" id="UP000321570">
    <property type="component" value="Unassembled WGS sequence"/>
</dbReference>
<dbReference type="GO" id="GO:0007165">
    <property type="term" value="P:signal transduction"/>
    <property type="evidence" value="ECO:0007669"/>
    <property type="project" value="InterPro"/>
</dbReference>
<dbReference type="AlphaFoldDB" id="A0A564YGS8"/>
<dbReference type="PROSITE" id="PS50238">
    <property type="entry name" value="RHOGAP"/>
    <property type="match status" value="1"/>
</dbReference>